<accession>A0A8K0JKK1</accession>
<dbReference type="GO" id="GO:0005737">
    <property type="term" value="C:cytoplasm"/>
    <property type="evidence" value="ECO:0007669"/>
    <property type="project" value="TreeGrafter"/>
</dbReference>
<dbReference type="Pfam" id="PF02567">
    <property type="entry name" value="PhzC-PhzF"/>
    <property type="match status" value="1"/>
</dbReference>
<comment type="similarity">
    <text evidence="1">Belongs to the PhzF family.</text>
</comment>
<dbReference type="PANTHER" id="PTHR13774:SF17">
    <property type="entry name" value="PHENAZINE BIOSYNTHESIS-LIKE DOMAIN-CONTAINING PROTEIN"/>
    <property type="match status" value="1"/>
</dbReference>
<evidence type="ECO:0000256" key="1">
    <source>
        <dbReference type="ARBA" id="ARBA00008270"/>
    </source>
</evidence>
<keyword evidence="5" id="KW-1185">Reference proteome</keyword>
<dbReference type="PANTHER" id="PTHR13774">
    <property type="entry name" value="PHENAZINE BIOSYNTHESIS PROTEIN"/>
    <property type="match status" value="1"/>
</dbReference>
<gene>
    <name evidence="4" type="ORF">FFLO_04239</name>
</gene>
<evidence type="ECO:0000256" key="3">
    <source>
        <dbReference type="PIRSR" id="PIRSR016184-1"/>
    </source>
</evidence>
<evidence type="ECO:0000313" key="5">
    <source>
        <dbReference type="Proteomes" id="UP000812966"/>
    </source>
</evidence>
<dbReference type="InterPro" id="IPR003719">
    <property type="entry name" value="Phenazine_PhzF-like"/>
</dbReference>
<dbReference type="Proteomes" id="UP000812966">
    <property type="component" value="Unassembled WGS sequence"/>
</dbReference>
<dbReference type="GO" id="GO:0016853">
    <property type="term" value="F:isomerase activity"/>
    <property type="evidence" value="ECO:0007669"/>
    <property type="project" value="UniProtKB-KW"/>
</dbReference>
<comment type="caution">
    <text evidence="4">The sequence shown here is derived from an EMBL/GenBank/DDBJ whole genome shotgun (WGS) entry which is preliminary data.</text>
</comment>
<name>A0A8K0JKK1_9TREE</name>
<dbReference type="AlphaFoldDB" id="A0A8K0JKK1"/>
<dbReference type="SUPFAM" id="SSF54506">
    <property type="entry name" value="Diaminopimelate epimerase-like"/>
    <property type="match status" value="1"/>
</dbReference>
<dbReference type="PIRSF" id="PIRSF016184">
    <property type="entry name" value="PhzC_PhzF"/>
    <property type="match status" value="1"/>
</dbReference>
<dbReference type="NCBIfam" id="TIGR00654">
    <property type="entry name" value="PhzF_family"/>
    <property type="match status" value="1"/>
</dbReference>
<keyword evidence="2" id="KW-0413">Isomerase</keyword>
<sequence length="298" mass="32100">MPSFFKYQIVDAFTSKPFSGNPAAVVIQDGDEAPKELSDAQMLNIAKEMNLSETAFITPTEESDVFGLRWFTPGTEVALCGHATVAATAVLSSHHKYSSVEKYRFQTQSGELVTKKIPRSDGSPAFELDFPATVPEVVKGALEDEAYMAPLKAAMGDKVKAVKQILRSKFDVIVEVDVEEGDHLGDWAIEPSPLAAIPARGVSFTTVLAQTDRTEAPEFHSRFLGPLCGVAEDPVTGSLHCALAPLYSQKFGKGDAELFATQGGPRRGEISIVWDGARGRVLLRGQAVLMASGQMVQP</sequence>
<reference evidence="4" key="1">
    <citation type="submission" date="2020-04" db="EMBL/GenBank/DDBJ databases">
        <title>Analysis of mating type loci in Filobasidium floriforme.</title>
        <authorList>
            <person name="Nowrousian M."/>
        </authorList>
    </citation>
    <scope>NUCLEOTIDE SEQUENCE</scope>
    <source>
        <strain evidence="4">CBS 6242</strain>
    </source>
</reference>
<evidence type="ECO:0000313" key="4">
    <source>
        <dbReference type="EMBL" id="KAG7531580.1"/>
    </source>
</evidence>
<dbReference type="Gene3D" id="3.10.310.10">
    <property type="entry name" value="Diaminopimelate Epimerase, Chain A, domain 1"/>
    <property type="match status" value="2"/>
</dbReference>
<dbReference type="EMBL" id="JABELV010000087">
    <property type="protein sequence ID" value="KAG7531580.1"/>
    <property type="molecule type" value="Genomic_DNA"/>
</dbReference>
<evidence type="ECO:0000256" key="2">
    <source>
        <dbReference type="ARBA" id="ARBA00023235"/>
    </source>
</evidence>
<protein>
    <submittedName>
        <fullName evidence="4">Uncharacterized protein</fullName>
    </submittedName>
</protein>
<proteinExistence type="inferred from homology"/>
<feature type="active site" evidence="3">
    <location>
        <position position="53"/>
    </location>
</feature>
<organism evidence="4 5">
    <name type="scientific">Filobasidium floriforme</name>
    <dbReference type="NCBI Taxonomy" id="5210"/>
    <lineage>
        <taxon>Eukaryota</taxon>
        <taxon>Fungi</taxon>
        <taxon>Dikarya</taxon>
        <taxon>Basidiomycota</taxon>
        <taxon>Agaricomycotina</taxon>
        <taxon>Tremellomycetes</taxon>
        <taxon>Filobasidiales</taxon>
        <taxon>Filobasidiaceae</taxon>
        <taxon>Filobasidium</taxon>
    </lineage>
</organism>